<dbReference type="RefSeq" id="WP_204119354.1">
    <property type="nucleotide sequence ID" value="NZ_BOLV01000014.1"/>
</dbReference>
<evidence type="ECO:0000313" key="2">
    <source>
        <dbReference type="EMBL" id="MFD1399636.1"/>
    </source>
</evidence>
<dbReference type="PANTHER" id="PTHR37038">
    <property type="entry name" value="TRANSCRIPTIONAL REGULATOR-RELATED"/>
    <property type="match status" value="1"/>
</dbReference>
<dbReference type="Proteomes" id="UP001597199">
    <property type="component" value="Unassembled WGS sequence"/>
</dbReference>
<dbReference type="InterPro" id="IPR010057">
    <property type="entry name" value="Transcription_activator_Rgg_C"/>
</dbReference>
<gene>
    <name evidence="2" type="ORF">ACFQ41_09990</name>
</gene>
<keyword evidence="3" id="KW-1185">Reference proteome</keyword>
<comment type="caution">
    <text evidence="2">The sequence shown here is derived from an EMBL/GenBank/DDBJ whole genome shotgun (WGS) entry which is preliminary data.</text>
</comment>
<accession>A0ABW4BGK2</accession>
<dbReference type="InterPro" id="IPR053163">
    <property type="entry name" value="HTH-type_regulator_Rgg"/>
</dbReference>
<dbReference type="EMBL" id="JBHTOA010000035">
    <property type="protein sequence ID" value="MFD1399636.1"/>
    <property type="molecule type" value="Genomic_DNA"/>
</dbReference>
<dbReference type="Pfam" id="PF21259">
    <property type="entry name" value="Rgg_C"/>
    <property type="match status" value="1"/>
</dbReference>
<reference evidence="3" key="1">
    <citation type="journal article" date="2019" name="Int. J. Syst. Evol. Microbiol.">
        <title>The Global Catalogue of Microorganisms (GCM) 10K type strain sequencing project: providing services to taxonomists for standard genome sequencing and annotation.</title>
        <authorList>
            <consortium name="The Broad Institute Genomics Platform"/>
            <consortium name="The Broad Institute Genome Sequencing Center for Infectious Disease"/>
            <person name="Wu L."/>
            <person name="Ma J."/>
        </authorList>
    </citation>
    <scope>NUCLEOTIDE SEQUENCE [LARGE SCALE GENOMIC DNA]</scope>
    <source>
        <strain evidence="3">CCM 9110</strain>
    </source>
</reference>
<dbReference type="NCBIfam" id="TIGR01716">
    <property type="entry name" value="RGG_Cterm"/>
    <property type="match status" value="1"/>
</dbReference>
<proteinExistence type="predicted"/>
<dbReference type="Gene3D" id="1.25.40.400">
    <property type="match status" value="1"/>
</dbReference>
<evidence type="ECO:0000313" key="3">
    <source>
        <dbReference type="Proteomes" id="UP001597199"/>
    </source>
</evidence>
<sequence>MALTTPTLGAAYHAVRTRRGLAIKQVRGQLDASAVSHFERDNTDIRMTNLMALLQPTGMSMAEFAQLIQTPTPSVEAIMQKISHAYDDLDWTTLKQFLATYSDATSADSVRYLIRLILASCVAELKNEQTQLSLTDDSFVENYLMQDGSWYGLEYIAFCNLAYSLSPETNNRVLKRMLSEYQSFHLPEYSRYFTAALYNLAVNRIEAHDFDGTRQMLRAISAVSDTNRDFLYLNHHLAFLRLLLPQLEHPTPATTAALNQFLNVTSLIDATLAAKFRGWFKQLTAQD</sequence>
<name>A0ABW4BGK2_9LACO</name>
<feature type="domain" description="HTH-type transcriptional regulator Rgg C-terminal" evidence="1">
    <location>
        <begin position="112"/>
        <end position="240"/>
    </location>
</feature>
<organism evidence="2 3">
    <name type="scientific">Lacticaseibacillus suilingensis</name>
    <dbReference type="NCBI Taxonomy" id="2799577"/>
    <lineage>
        <taxon>Bacteria</taxon>
        <taxon>Bacillati</taxon>
        <taxon>Bacillota</taxon>
        <taxon>Bacilli</taxon>
        <taxon>Lactobacillales</taxon>
        <taxon>Lactobacillaceae</taxon>
        <taxon>Lacticaseibacillus</taxon>
    </lineage>
</organism>
<evidence type="ECO:0000259" key="1">
    <source>
        <dbReference type="Pfam" id="PF21259"/>
    </source>
</evidence>
<protein>
    <recommendedName>
        <fullName evidence="1">HTH-type transcriptional regulator Rgg C-terminal domain-containing protein</fullName>
    </recommendedName>
</protein>